<keyword evidence="5" id="KW-0418">Kinase</keyword>
<evidence type="ECO:0000256" key="3">
    <source>
        <dbReference type="ARBA" id="ARBA00022679"/>
    </source>
</evidence>
<comment type="catalytic activity">
    <reaction evidence="7">
        <text>L-threonyl-[protein] + ATP = O-phospho-L-threonyl-[protein] + ADP + H(+)</text>
        <dbReference type="Rhea" id="RHEA:46608"/>
        <dbReference type="Rhea" id="RHEA-COMP:11060"/>
        <dbReference type="Rhea" id="RHEA-COMP:11605"/>
        <dbReference type="ChEBI" id="CHEBI:15378"/>
        <dbReference type="ChEBI" id="CHEBI:30013"/>
        <dbReference type="ChEBI" id="CHEBI:30616"/>
        <dbReference type="ChEBI" id="CHEBI:61977"/>
        <dbReference type="ChEBI" id="CHEBI:456216"/>
        <dbReference type="EC" id="2.7.11.1"/>
    </reaction>
</comment>
<keyword evidence="2" id="KW-0723">Serine/threonine-protein kinase</keyword>
<feature type="domain" description="Protein kinase" evidence="9">
    <location>
        <begin position="1"/>
        <end position="214"/>
    </location>
</feature>
<dbReference type="PROSITE" id="PS50011">
    <property type="entry name" value="PROTEIN_KINASE_DOM"/>
    <property type="match status" value="1"/>
</dbReference>
<dbReference type="InterPro" id="IPR000719">
    <property type="entry name" value="Prot_kinase_dom"/>
</dbReference>
<evidence type="ECO:0000256" key="1">
    <source>
        <dbReference type="ARBA" id="ARBA00012513"/>
    </source>
</evidence>
<comment type="catalytic activity">
    <reaction evidence="8">
        <text>L-seryl-[protein] + ATP = O-phospho-L-seryl-[protein] + ADP + H(+)</text>
        <dbReference type="Rhea" id="RHEA:17989"/>
        <dbReference type="Rhea" id="RHEA-COMP:9863"/>
        <dbReference type="Rhea" id="RHEA-COMP:11604"/>
        <dbReference type="ChEBI" id="CHEBI:15378"/>
        <dbReference type="ChEBI" id="CHEBI:29999"/>
        <dbReference type="ChEBI" id="CHEBI:30616"/>
        <dbReference type="ChEBI" id="CHEBI:83421"/>
        <dbReference type="ChEBI" id="CHEBI:456216"/>
        <dbReference type="EC" id="2.7.11.1"/>
    </reaction>
</comment>
<evidence type="ECO:0000256" key="6">
    <source>
        <dbReference type="ARBA" id="ARBA00022840"/>
    </source>
</evidence>
<dbReference type="SUPFAM" id="SSF56112">
    <property type="entry name" value="Protein kinase-like (PK-like)"/>
    <property type="match status" value="1"/>
</dbReference>
<gene>
    <name evidence="10" type="ORF">TRITD_2Av1G002470</name>
</gene>
<evidence type="ECO:0000313" key="10">
    <source>
        <dbReference type="EMBL" id="VAH24323.1"/>
    </source>
</evidence>
<evidence type="ECO:0000313" key="11">
    <source>
        <dbReference type="Proteomes" id="UP000324705"/>
    </source>
</evidence>
<dbReference type="AlphaFoldDB" id="A0A9R1R0D5"/>
<dbReference type="InterPro" id="IPR011009">
    <property type="entry name" value="Kinase-like_dom_sf"/>
</dbReference>
<dbReference type="GO" id="GO:0005524">
    <property type="term" value="F:ATP binding"/>
    <property type="evidence" value="ECO:0007669"/>
    <property type="project" value="UniProtKB-KW"/>
</dbReference>
<accession>A0A9R1R0D5</accession>
<dbReference type="PANTHER" id="PTHR48005:SF93">
    <property type="entry name" value="PROTEIN KINASE DOMAIN-CONTAINING PROTEIN"/>
    <property type="match status" value="1"/>
</dbReference>
<keyword evidence="4" id="KW-0547">Nucleotide-binding</keyword>
<evidence type="ECO:0000259" key="9">
    <source>
        <dbReference type="PROSITE" id="PS50011"/>
    </source>
</evidence>
<proteinExistence type="predicted"/>
<name>A0A9R1R0D5_TRITD</name>
<dbReference type="PANTHER" id="PTHR48005">
    <property type="entry name" value="LEUCINE RICH REPEAT KINASE 2"/>
    <property type="match status" value="1"/>
</dbReference>
<sequence>MIEDECMVKEAVFNREIKALLQIRHRNIIKLFGYCCSSQGKFLIYEYMDRGDLAKTLRANGRAVELDWGRRTHIVLGVVHALAYMHHDCSPPIVHGDITSKNILLDLEFRACISDFGTTKILCGQNLTRLAGTKGYIAPELAYIDHVTEKCDVYSFGVLVLEIFMGSNPGDSLSSLSLGTKNNDVCLQDLLDSRLVLPDVETAKEIYCMLTVAV</sequence>
<keyword evidence="6" id="KW-0067">ATP-binding</keyword>
<dbReference type="GO" id="GO:0004674">
    <property type="term" value="F:protein serine/threonine kinase activity"/>
    <property type="evidence" value="ECO:0007669"/>
    <property type="project" value="UniProtKB-KW"/>
</dbReference>
<evidence type="ECO:0000256" key="7">
    <source>
        <dbReference type="ARBA" id="ARBA00047899"/>
    </source>
</evidence>
<dbReference type="InterPro" id="IPR008266">
    <property type="entry name" value="Tyr_kinase_AS"/>
</dbReference>
<reference evidence="10 11" key="1">
    <citation type="submission" date="2017-09" db="EMBL/GenBank/DDBJ databases">
        <authorList>
            <consortium name="International Durum Wheat Genome Sequencing Consortium (IDWGSC)"/>
            <person name="Milanesi L."/>
        </authorList>
    </citation>
    <scope>NUCLEOTIDE SEQUENCE [LARGE SCALE GENOMIC DNA]</scope>
    <source>
        <strain evidence="11">cv. Svevo</strain>
    </source>
</reference>
<dbReference type="EMBL" id="LT934113">
    <property type="protein sequence ID" value="VAH24323.1"/>
    <property type="molecule type" value="Genomic_DNA"/>
</dbReference>
<dbReference type="Gramene" id="TRITD2Av1G002470.1">
    <property type="protein sequence ID" value="TRITD2Av1G002470.1"/>
    <property type="gene ID" value="TRITD2Av1G002470"/>
</dbReference>
<keyword evidence="11" id="KW-1185">Reference proteome</keyword>
<dbReference type="Proteomes" id="UP000324705">
    <property type="component" value="Chromosome 2A"/>
</dbReference>
<organism evidence="10 11">
    <name type="scientific">Triticum turgidum subsp. durum</name>
    <name type="common">Durum wheat</name>
    <name type="synonym">Triticum durum</name>
    <dbReference type="NCBI Taxonomy" id="4567"/>
    <lineage>
        <taxon>Eukaryota</taxon>
        <taxon>Viridiplantae</taxon>
        <taxon>Streptophyta</taxon>
        <taxon>Embryophyta</taxon>
        <taxon>Tracheophyta</taxon>
        <taxon>Spermatophyta</taxon>
        <taxon>Magnoliopsida</taxon>
        <taxon>Liliopsida</taxon>
        <taxon>Poales</taxon>
        <taxon>Poaceae</taxon>
        <taxon>BOP clade</taxon>
        <taxon>Pooideae</taxon>
        <taxon>Triticodae</taxon>
        <taxon>Triticeae</taxon>
        <taxon>Triticinae</taxon>
        <taxon>Triticum</taxon>
    </lineage>
</organism>
<keyword evidence="3" id="KW-0808">Transferase</keyword>
<evidence type="ECO:0000256" key="4">
    <source>
        <dbReference type="ARBA" id="ARBA00022741"/>
    </source>
</evidence>
<evidence type="ECO:0000256" key="2">
    <source>
        <dbReference type="ARBA" id="ARBA00022527"/>
    </source>
</evidence>
<dbReference type="EC" id="2.7.11.1" evidence="1"/>
<dbReference type="OMA" id="MIEDECM"/>
<evidence type="ECO:0000256" key="5">
    <source>
        <dbReference type="ARBA" id="ARBA00022777"/>
    </source>
</evidence>
<evidence type="ECO:0000256" key="8">
    <source>
        <dbReference type="ARBA" id="ARBA00048679"/>
    </source>
</evidence>
<protein>
    <recommendedName>
        <fullName evidence="1">non-specific serine/threonine protein kinase</fullName>
        <ecNumber evidence="1">2.7.11.1</ecNumber>
    </recommendedName>
</protein>
<dbReference type="InterPro" id="IPR051420">
    <property type="entry name" value="Ser_Thr_Kinases_DiverseReg"/>
</dbReference>
<dbReference type="Pfam" id="PF00069">
    <property type="entry name" value="Pkinase"/>
    <property type="match status" value="1"/>
</dbReference>
<dbReference type="PROSITE" id="PS00109">
    <property type="entry name" value="PROTEIN_KINASE_TYR"/>
    <property type="match status" value="1"/>
</dbReference>
<dbReference type="Gene3D" id="1.10.510.10">
    <property type="entry name" value="Transferase(Phosphotransferase) domain 1"/>
    <property type="match status" value="1"/>
</dbReference>